<dbReference type="Proteomes" id="UP000663671">
    <property type="component" value="Chromosome 1"/>
</dbReference>
<accession>A0A8A1MDU9</accession>
<evidence type="ECO:0000313" key="2">
    <source>
        <dbReference type="Proteomes" id="UP000663671"/>
    </source>
</evidence>
<dbReference type="OrthoDB" id="4206737at2759"/>
<dbReference type="EMBL" id="CP069114">
    <property type="protein sequence ID" value="QSS64101.1"/>
    <property type="molecule type" value="Genomic_DNA"/>
</dbReference>
<dbReference type="VEuPathDB" id="FungiDB:I7I51_01163"/>
<dbReference type="Gene3D" id="3.30.200.20">
    <property type="entry name" value="Phosphorylase Kinase, domain 1"/>
    <property type="match status" value="1"/>
</dbReference>
<reference evidence="1" key="1">
    <citation type="submission" date="2021-01" db="EMBL/GenBank/DDBJ databases">
        <title>Chromosome-level genome assembly of a human fungal pathogen reveals clustering of transcriptionally co-regulated genes.</title>
        <authorList>
            <person name="Voorhies M."/>
            <person name="Cohen S."/>
            <person name="Shea T.P."/>
            <person name="Petrus S."/>
            <person name="Munoz J.F."/>
            <person name="Poplawski S."/>
            <person name="Goldman W.E."/>
            <person name="Michael T."/>
            <person name="Cuomo C.A."/>
            <person name="Sil A."/>
            <person name="Beyhan S."/>
        </authorList>
    </citation>
    <scope>NUCLEOTIDE SEQUENCE</scope>
    <source>
        <strain evidence="1">WU24</strain>
    </source>
</reference>
<gene>
    <name evidence="1" type="ORF">I7I51_01163</name>
</gene>
<protein>
    <recommendedName>
        <fullName evidence="3">Protein kinase domain-containing protein</fullName>
    </recommendedName>
</protein>
<sequence length="150" mass="16856">MGASLDLNILLSPVTTHEHKRQPHNTSSTRLQMHDGASFNFALISSLSTTDSPRERKLSSRPTRPIFDASESIEEETLPNYRSENHYPAHIDQVLLDRYQIVGKLGYGVTSTVWIGRDLPCISPSATLNLLTARVSLCMLEDIYRFVKAK</sequence>
<dbReference type="AlphaFoldDB" id="A0A8A1MDU9"/>
<evidence type="ECO:0000313" key="1">
    <source>
        <dbReference type="EMBL" id="QSS64101.1"/>
    </source>
</evidence>
<proteinExistence type="predicted"/>
<organism evidence="1 2">
    <name type="scientific">Ajellomyces capsulatus</name>
    <name type="common">Darling's disease fungus</name>
    <name type="synonym">Histoplasma capsulatum</name>
    <dbReference type="NCBI Taxonomy" id="5037"/>
    <lineage>
        <taxon>Eukaryota</taxon>
        <taxon>Fungi</taxon>
        <taxon>Dikarya</taxon>
        <taxon>Ascomycota</taxon>
        <taxon>Pezizomycotina</taxon>
        <taxon>Eurotiomycetes</taxon>
        <taxon>Eurotiomycetidae</taxon>
        <taxon>Onygenales</taxon>
        <taxon>Ajellomycetaceae</taxon>
        <taxon>Histoplasma</taxon>
    </lineage>
</organism>
<name>A0A8A1MDU9_AJECA</name>
<evidence type="ECO:0008006" key="3">
    <source>
        <dbReference type="Google" id="ProtNLM"/>
    </source>
</evidence>